<dbReference type="EMBL" id="AVOT02012226">
    <property type="protein sequence ID" value="MBW0493773.1"/>
    <property type="molecule type" value="Genomic_DNA"/>
</dbReference>
<dbReference type="Proteomes" id="UP000765509">
    <property type="component" value="Unassembled WGS sequence"/>
</dbReference>
<keyword evidence="2" id="KW-1185">Reference proteome</keyword>
<evidence type="ECO:0000313" key="1">
    <source>
        <dbReference type="EMBL" id="MBW0493773.1"/>
    </source>
</evidence>
<name>A0A9Q3D1L4_9BASI</name>
<organism evidence="1 2">
    <name type="scientific">Austropuccinia psidii MF-1</name>
    <dbReference type="NCBI Taxonomy" id="1389203"/>
    <lineage>
        <taxon>Eukaryota</taxon>
        <taxon>Fungi</taxon>
        <taxon>Dikarya</taxon>
        <taxon>Basidiomycota</taxon>
        <taxon>Pucciniomycotina</taxon>
        <taxon>Pucciniomycetes</taxon>
        <taxon>Pucciniales</taxon>
        <taxon>Sphaerophragmiaceae</taxon>
        <taxon>Austropuccinia</taxon>
    </lineage>
</organism>
<dbReference type="AlphaFoldDB" id="A0A9Q3D1L4"/>
<comment type="caution">
    <text evidence="1">The sequence shown here is derived from an EMBL/GenBank/DDBJ whole genome shotgun (WGS) entry which is preliminary data.</text>
</comment>
<sequence length="125" mass="13932">MQVLEETMEDFSAKQQAIGCMAHPIHLAAHDRLKSLGDGRASMTTQKECEDDHTMLIANIVNCPNGADLNENKITTQIGCLASYLKHSPQRRDKVSAPVNLIYNEQNPRSETTLLSHVLTKWNST</sequence>
<evidence type="ECO:0000313" key="2">
    <source>
        <dbReference type="Proteomes" id="UP000765509"/>
    </source>
</evidence>
<proteinExistence type="predicted"/>
<dbReference type="OrthoDB" id="2432695at2759"/>
<accession>A0A9Q3D1L4</accession>
<gene>
    <name evidence="1" type="ORF">O181_033488</name>
</gene>
<reference evidence="1" key="1">
    <citation type="submission" date="2021-03" db="EMBL/GenBank/DDBJ databases">
        <title>Draft genome sequence of rust myrtle Austropuccinia psidii MF-1, a brazilian biotype.</title>
        <authorList>
            <person name="Quecine M.C."/>
            <person name="Pachon D.M.R."/>
            <person name="Bonatelli M.L."/>
            <person name="Correr F.H."/>
            <person name="Franceschini L.M."/>
            <person name="Leite T.F."/>
            <person name="Margarido G.R.A."/>
            <person name="Almeida C.A."/>
            <person name="Ferrarezi J.A."/>
            <person name="Labate C.A."/>
        </authorList>
    </citation>
    <scope>NUCLEOTIDE SEQUENCE</scope>
    <source>
        <strain evidence="1">MF-1</strain>
    </source>
</reference>
<protein>
    <submittedName>
        <fullName evidence="1">Uncharacterized protein</fullName>
    </submittedName>
</protein>